<dbReference type="CDD" id="cd04301">
    <property type="entry name" value="NAT_SF"/>
    <property type="match status" value="1"/>
</dbReference>
<protein>
    <submittedName>
        <fullName evidence="4">Acetyltransferase (GNAT) family protein</fullName>
    </submittedName>
</protein>
<sequence length="156" mass="16674">MIGRVPHLTPAVWDDPVVQELTSAQQTEMRVLYDGDIEPGVKPSAEDIAVVLVARDDDGTPVGCGALRPLGPGAAELKRMYVVPAARGRGISRLLLVALEAEAAARGWTTLRLETGTRQPAAVGLYTAAGYRPVEAFGHYVTDDTDDSLYFARVLA</sequence>
<name>I4F4R2_MODI5</name>
<evidence type="ECO:0000259" key="3">
    <source>
        <dbReference type="PROSITE" id="PS51186"/>
    </source>
</evidence>
<dbReference type="Gene3D" id="3.40.630.30">
    <property type="match status" value="1"/>
</dbReference>
<dbReference type="PANTHER" id="PTHR43877:SF2">
    <property type="entry name" value="AMINOALKYLPHOSPHONATE N-ACETYLTRANSFERASE-RELATED"/>
    <property type="match status" value="1"/>
</dbReference>
<dbReference type="PROSITE" id="PS51186">
    <property type="entry name" value="GNAT"/>
    <property type="match status" value="1"/>
</dbReference>
<keyword evidence="5" id="KW-1185">Reference proteome</keyword>
<feature type="domain" description="N-acetyltransferase" evidence="3">
    <location>
        <begin position="3"/>
        <end position="156"/>
    </location>
</feature>
<reference evidence="4 5" key="1">
    <citation type="journal article" date="2012" name="J. Bacteriol.">
        <title>Genome Sequence of Radiation-Resistant Modestobacter marinus Strain BC501, a Representative Actinobacterium That Thrives on Calcareous Stone Surfaces.</title>
        <authorList>
            <person name="Normand P."/>
            <person name="Gury J."/>
            <person name="Pujic P."/>
            <person name="Chouaia B."/>
            <person name="Crotti E."/>
            <person name="Brusetti L."/>
            <person name="Daffonchio D."/>
            <person name="Vacherie B."/>
            <person name="Barbe V."/>
            <person name="Medigue C."/>
            <person name="Calteau A."/>
            <person name="Ghodhbane-Gtari F."/>
            <person name="Essoussi I."/>
            <person name="Nouioui I."/>
            <person name="Abbassi-Ghozzi I."/>
            <person name="Gtari M."/>
        </authorList>
    </citation>
    <scope>NUCLEOTIDE SEQUENCE [LARGE SCALE GENOMIC DNA]</scope>
    <source>
        <strain evidence="5">BC 501</strain>
    </source>
</reference>
<gene>
    <name evidence="4" type="ordered locus">MODMU_5250</name>
</gene>
<dbReference type="STRING" id="477641.MODMU_5250"/>
<dbReference type="Pfam" id="PF00583">
    <property type="entry name" value="Acetyltransf_1"/>
    <property type="match status" value="1"/>
</dbReference>
<dbReference type="HOGENOM" id="CLU_013985_11_8_11"/>
<dbReference type="OMA" id="TEVVGWD"/>
<organism evidence="4 5">
    <name type="scientific">Modestobacter italicus (strain DSM 44449 / CECT 9708 / BC 501)</name>
    <dbReference type="NCBI Taxonomy" id="2732864"/>
    <lineage>
        <taxon>Bacteria</taxon>
        <taxon>Bacillati</taxon>
        <taxon>Actinomycetota</taxon>
        <taxon>Actinomycetes</taxon>
        <taxon>Geodermatophilales</taxon>
        <taxon>Geodermatophilaceae</taxon>
        <taxon>Modestobacter</taxon>
    </lineage>
</organism>
<dbReference type="InterPro" id="IPR000182">
    <property type="entry name" value="GNAT_dom"/>
</dbReference>
<evidence type="ECO:0000256" key="1">
    <source>
        <dbReference type="ARBA" id="ARBA00022679"/>
    </source>
</evidence>
<dbReference type="EMBL" id="FO203431">
    <property type="protein sequence ID" value="CCH90625.1"/>
    <property type="molecule type" value="Genomic_DNA"/>
</dbReference>
<dbReference type="PATRIC" id="fig|477641.3.peg.4937"/>
<dbReference type="GO" id="GO:0016747">
    <property type="term" value="F:acyltransferase activity, transferring groups other than amino-acyl groups"/>
    <property type="evidence" value="ECO:0007669"/>
    <property type="project" value="InterPro"/>
</dbReference>
<dbReference type="InterPro" id="IPR016181">
    <property type="entry name" value="Acyl_CoA_acyltransferase"/>
</dbReference>
<dbReference type="SUPFAM" id="SSF55729">
    <property type="entry name" value="Acyl-CoA N-acyltransferases (Nat)"/>
    <property type="match status" value="1"/>
</dbReference>
<keyword evidence="1" id="KW-0808">Transferase</keyword>
<dbReference type="KEGG" id="mmar:MODMU_5250"/>
<dbReference type="OrthoDB" id="70840at2"/>
<evidence type="ECO:0000256" key="2">
    <source>
        <dbReference type="ARBA" id="ARBA00023315"/>
    </source>
</evidence>
<accession>I4F4R2</accession>
<keyword evidence="2" id="KW-0012">Acyltransferase</keyword>
<dbReference type="InterPro" id="IPR050832">
    <property type="entry name" value="Bact_Acetyltransf"/>
</dbReference>
<proteinExistence type="predicted"/>
<dbReference type="eggNOG" id="COG0456">
    <property type="taxonomic scope" value="Bacteria"/>
</dbReference>
<dbReference type="Proteomes" id="UP000006461">
    <property type="component" value="Chromosome"/>
</dbReference>
<dbReference type="AlphaFoldDB" id="I4F4R2"/>
<evidence type="ECO:0000313" key="4">
    <source>
        <dbReference type="EMBL" id="CCH90625.1"/>
    </source>
</evidence>
<evidence type="ECO:0000313" key="5">
    <source>
        <dbReference type="Proteomes" id="UP000006461"/>
    </source>
</evidence>
<dbReference type="PANTHER" id="PTHR43877">
    <property type="entry name" value="AMINOALKYLPHOSPHONATE N-ACETYLTRANSFERASE-RELATED-RELATED"/>
    <property type="match status" value="1"/>
</dbReference>